<feature type="domain" description="ACB" evidence="1">
    <location>
        <begin position="3"/>
        <end position="91"/>
    </location>
</feature>
<dbReference type="SUPFAM" id="SSF47027">
    <property type="entry name" value="Acyl-CoA binding protein"/>
    <property type="match status" value="1"/>
</dbReference>
<dbReference type="Pfam" id="PF00887">
    <property type="entry name" value="ACBP"/>
    <property type="match status" value="1"/>
</dbReference>
<dbReference type="Proteomes" id="UP000800093">
    <property type="component" value="Unassembled WGS sequence"/>
</dbReference>
<proteinExistence type="predicted"/>
<evidence type="ECO:0000313" key="2">
    <source>
        <dbReference type="EMBL" id="KAF2260753.1"/>
    </source>
</evidence>
<evidence type="ECO:0000259" key="1">
    <source>
        <dbReference type="PROSITE" id="PS51228"/>
    </source>
</evidence>
<dbReference type="InterPro" id="IPR000582">
    <property type="entry name" value="Acyl-CoA-binding_protein"/>
</dbReference>
<dbReference type="PROSITE" id="PS51228">
    <property type="entry name" value="ACB_2"/>
    <property type="match status" value="1"/>
</dbReference>
<dbReference type="EMBL" id="ML986674">
    <property type="protein sequence ID" value="KAF2260753.1"/>
    <property type="molecule type" value="Genomic_DNA"/>
</dbReference>
<dbReference type="PRINTS" id="PR00689">
    <property type="entry name" value="ACOABINDINGP"/>
</dbReference>
<evidence type="ECO:0000313" key="3">
    <source>
        <dbReference type="Proteomes" id="UP000800093"/>
    </source>
</evidence>
<name>A0A9P4K257_9PLEO</name>
<organism evidence="2 3">
    <name type="scientific">Lojkania enalia</name>
    <dbReference type="NCBI Taxonomy" id="147567"/>
    <lineage>
        <taxon>Eukaryota</taxon>
        <taxon>Fungi</taxon>
        <taxon>Dikarya</taxon>
        <taxon>Ascomycota</taxon>
        <taxon>Pezizomycotina</taxon>
        <taxon>Dothideomycetes</taxon>
        <taxon>Pleosporomycetidae</taxon>
        <taxon>Pleosporales</taxon>
        <taxon>Pleosporales incertae sedis</taxon>
        <taxon>Lojkania</taxon>
    </lineage>
</organism>
<sequence length="93" mass="10867">MSQSEAFEKAWDEVAKLKQKPDNNELLELYAYGAIGQNKDISQARKLSMYEIAERNKQKKWKTYLDQGVTQEEAQKKYIDIVESLKKKYGFNG</sequence>
<keyword evidence="3" id="KW-1185">Reference proteome</keyword>
<dbReference type="OrthoDB" id="346910at2759"/>
<protein>
    <submittedName>
        <fullName evidence="2">Acyl CoA binding protein</fullName>
    </submittedName>
</protein>
<accession>A0A9P4K257</accession>
<dbReference type="GO" id="GO:0000062">
    <property type="term" value="F:fatty-acyl-CoA binding"/>
    <property type="evidence" value="ECO:0007669"/>
    <property type="project" value="InterPro"/>
</dbReference>
<dbReference type="InterPro" id="IPR035984">
    <property type="entry name" value="Acyl-CoA-binding_sf"/>
</dbReference>
<dbReference type="InterPro" id="IPR014352">
    <property type="entry name" value="FERM/acyl-CoA-bd_prot_sf"/>
</dbReference>
<reference evidence="3" key="1">
    <citation type="journal article" date="2020" name="Stud. Mycol.">
        <title>101 Dothideomycetes genomes: A test case for predicting lifestyles and emergence of pathogens.</title>
        <authorList>
            <person name="Haridas S."/>
            <person name="Albert R."/>
            <person name="Binder M."/>
            <person name="Bloem J."/>
            <person name="LaButti K."/>
            <person name="Salamov A."/>
            <person name="Andreopoulos B."/>
            <person name="Baker S."/>
            <person name="Barry K."/>
            <person name="Bills G."/>
            <person name="Bluhm B."/>
            <person name="Cannon C."/>
            <person name="Castanera R."/>
            <person name="Culley D."/>
            <person name="Daum C."/>
            <person name="Ezra D."/>
            <person name="Gonzalez J."/>
            <person name="Henrissat B."/>
            <person name="Kuo A."/>
            <person name="Liang C."/>
            <person name="Lipzen A."/>
            <person name="Lutzoni F."/>
            <person name="Magnuson J."/>
            <person name="Mondo S."/>
            <person name="Nolan M."/>
            <person name="Ohm R."/>
            <person name="Pangilinan J."/>
            <person name="Park H.-J."/>
            <person name="Ramirez L."/>
            <person name="Alfaro M."/>
            <person name="Sun H."/>
            <person name="Tritt A."/>
            <person name="Yoshinaga Y."/>
            <person name="Zwiers L.-H."/>
            <person name="Turgeon B."/>
            <person name="Goodwin S."/>
            <person name="Spatafora J."/>
            <person name="Crous P."/>
            <person name="Grigoriev I."/>
        </authorList>
    </citation>
    <scope>NUCLEOTIDE SEQUENCE [LARGE SCALE GENOMIC DNA]</scope>
    <source>
        <strain evidence="3">CBS 304.66</strain>
    </source>
</reference>
<gene>
    <name evidence="2" type="ORF">CC78DRAFT_584534</name>
</gene>
<dbReference type="AlphaFoldDB" id="A0A9P4K257"/>
<comment type="caution">
    <text evidence="2">The sequence shown here is derived from an EMBL/GenBank/DDBJ whole genome shotgun (WGS) entry which is preliminary data.</text>
</comment>
<dbReference type="Gene3D" id="1.20.80.10">
    <property type="match status" value="1"/>
</dbReference>